<keyword evidence="3" id="KW-1185">Reference proteome</keyword>
<name>A0A2P6PIH8_ROSCH</name>
<gene>
    <name evidence="2" type="ORF">RchiOBHm_Chr7g0242481</name>
</gene>
<dbReference type="Proteomes" id="UP000238479">
    <property type="component" value="Chromosome 7"/>
</dbReference>
<proteinExistence type="predicted"/>
<keyword evidence="1" id="KW-0732">Signal</keyword>
<comment type="caution">
    <text evidence="2">The sequence shown here is derived from an EMBL/GenBank/DDBJ whole genome shotgun (WGS) entry which is preliminary data.</text>
</comment>
<dbReference type="Gramene" id="PRQ21732">
    <property type="protein sequence ID" value="PRQ21732"/>
    <property type="gene ID" value="RchiOBHm_Chr7g0242481"/>
</dbReference>
<protein>
    <submittedName>
        <fullName evidence="2">Uncharacterized protein</fullName>
    </submittedName>
</protein>
<feature type="chain" id="PRO_5015110191" evidence="1">
    <location>
        <begin position="19"/>
        <end position="60"/>
    </location>
</feature>
<organism evidence="2 3">
    <name type="scientific">Rosa chinensis</name>
    <name type="common">China rose</name>
    <dbReference type="NCBI Taxonomy" id="74649"/>
    <lineage>
        <taxon>Eukaryota</taxon>
        <taxon>Viridiplantae</taxon>
        <taxon>Streptophyta</taxon>
        <taxon>Embryophyta</taxon>
        <taxon>Tracheophyta</taxon>
        <taxon>Spermatophyta</taxon>
        <taxon>Magnoliopsida</taxon>
        <taxon>eudicotyledons</taxon>
        <taxon>Gunneridae</taxon>
        <taxon>Pentapetalae</taxon>
        <taxon>rosids</taxon>
        <taxon>fabids</taxon>
        <taxon>Rosales</taxon>
        <taxon>Rosaceae</taxon>
        <taxon>Rosoideae</taxon>
        <taxon>Rosoideae incertae sedis</taxon>
        <taxon>Rosa</taxon>
    </lineage>
</organism>
<feature type="signal peptide" evidence="1">
    <location>
        <begin position="1"/>
        <end position="18"/>
    </location>
</feature>
<evidence type="ECO:0000256" key="1">
    <source>
        <dbReference type="SAM" id="SignalP"/>
    </source>
</evidence>
<dbReference type="AlphaFoldDB" id="A0A2P6PIH8"/>
<reference evidence="2 3" key="1">
    <citation type="journal article" date="2018" name="Nat. Genet.">
        <title>The Rosa genome provides new insights in the design of modern roses.</title>
        <authorList>
            <person name="Bendahmane M."/>
        </authorList>
    </citation>
    <scope>NUCLEOTIDE SEQUENCE [LARGE SCALE GENOMIC DNA]</scope>
    <source>
        <strain evidence="3">cv. Old Blush</strain>
    </source>
</reference>
<accession>A0A2P6PIH8</accession>
<sequence>MIHWGLLYCTLISSITSALRYPTLGVTVSCSKIEADADNEDRLSGGAFLHVLVPLSAWNL</sequence>
<evidence type="ECO:0000313" key="2">
    <source>
        <dbReference type="EMBL" id="PRQ21732.1"/>
    </source>
</evidence>
<evidence type="ECO:0000313" key="3">
    <source>
        <dbReference type="Proteomes" id="UP000238479"/>
    </source>
</evidence>
<dbReference type="EMBL" id="PDCK01000045">
    <property type="protein sequence ID" value="PRQ21732.1"/>
    <property type="molecule type" value="Genomic_DNA"/>
</dbReference>